<accession>A0A381QZK4</accession>
<evidence type="ECO:0000313" key="1">
    <source>
        <dbReference type="EMBL" id="SUZ84039.1"/>
    </source>
</evidence>
<dbReference type="SUPFAM" id="SSF158682">
    <property type="entry name" value="TerB-like"/>
    <property type="match status" value="1"/>
</dbReference>
<name>A0A381QZK4_9ZZZZ</name>
<sequence length="126" mass="14966">MTEKSNHLLELVMFDIAYVISNCDYEYSADEKKYLDIILDRYDDEDKELLKLRTKFLDSILEKGIDEVKNFVVNLSKSLKSKIDDDMKDAYLALFKEVIMLDKDVHKNERVLYQLLCEQWDRESGL</sequence>
<dbReference type="InterPro" id="IPR029024">
    <property type="entry name" value="TerB-like"/>
</dbReference>
<reference evidence="1" key="1">
    <citation type="submission" date="2018-05" db="EMBL/GenBank/DDBJ databases">
        <authorList>
            <person name="Lanie J.A."/>
            <person name="Ng W.-L."/>
            <person name="Kazmierczak K.M."/>
            <person name="Andrzejewski T.M."/>
            <person name="Davidsen T.M."/>
            <person name="Wayne K.J."/>
            <person name="Tettelin H."/>
            <person name="Glass J.I."/>
            <person name="Rusch D."/>
            <person name="Podicherti R."/>
            <person name="Tsui H.-C.T."/>
            <person name="Winkler M.E."/>
        </authorList>
    </citation>
    <scope>NUCLEOTIDE SEQUENCE</scope>
</reference>
<dbReference type="EMBL" id="UINC01001578">
    <property type="protein sequence ID" value="SUZ84039.1"/>
    <property type="molecule type" value="Genomic_DNA"/>
</dbReference>
<evidence type="ECO:0008006" key="2">
    <source>
        <dbReference type="Google" id="ProtNLM"/>
    </source>
</evidence>
<proteinExistence type="predicted"/>
<gene>
    <name evidence="1" type="ORF">METZ01_LOCUS36893</name>
</gene>
<protein>
    <recommendedName>
        <fullName evidence="2">Co-chaperone DjlA N-terminal domain-containing protein</fullName>
    </recommendedName>
</protein>
<organism evidence="1">
    <name type="scientific">marine metagenome</name>
    <dbReference type="NCBI Taxonomy" id="408172"/>
    <lineage>
        <taxon>unclassified sequences</taxon>
        <taxon>metagenomes</taxon>
        <taxon>ecological metagenomes</taxon>
    </lineage>
</organism>
<dbReference type="AlphaFoldDB" id="A0A381QZK4"/>